<proteinExistence type="predicted"/>
<evidence type="ECO:0000313" key="3">
    <source>
        <dbReference type="Proteomes" id="UP000034956"/>
    </source>
</evidence>
<protein>
    <recommendedName>
        <fullName evidence="4">DUF1573 domain-containing protein</fullName>
    </recommendedName>
</protein>
<dbReference type="EMBL" id="LCPF01000001">
    <property type="protein sequence ID" value="KKU91783.1"/>
    <property type="molecule type" value="Genomic_DNA"/>
</dbReference>
<keyword evidence="1" id="KW-0472">Membrane</keyword>
<evidence type="ECO:0000313" key="2">
    <source>
        <dbReference type="EMBL" id="KKU91783.1"/>
    </source>
</evidence>
<comment type="caution">
    <text evidence="2">The sequence shown here is derived from an EMBL/GenBank/DDBJ whole genome shotgun (WGS) entry which is preliminary data.</text>
</comment>
<keyword evidence="1" id="KW-0812">Transmembrane</keyword>
<feature type="transmembrane region" description="Helical" evidence="1">
    <location>
        <begin position="46"/>
        <end position="63"/>
    </location>
</feature>
<dbReference type="InterPro" id="IPR011467">
    <property type="entry name" value="DUF1573"/>
</dbReference>
<reference evidence="2 3" key="1">
    <citation type="journal article" date="2015" name="Nature">
        <title>rRNA introns, odd ribosomes, and small enigmatic genomes across a large radiation of phyla.</title>
        <authorList>
            <person name="Brown C.T."/>
            <person name="Hug L.A."/>
            <person name="Thomas B.C."/>
            <person name="Sharon I."/>
            <person name="Castelle C.J."/>
            <person name="Singh A."/>
            <person name="Wilkins M.J."/>
            <person name="Williams K.H."/>
            <person name="Banfield J.F."/>
        </authorList>
    </citation>
    <scope>NUCLEOTIDE SEQUENCE [LARGE SCALE GENOMIC DNA]</scope>
</reference>
<evidence type="ECO:0008006" key="4">
    <source>
        <dbReference type="Google" id="ProtNLM"/>
    </source>
</evidence>
<name>A0A0G1WN56_9BACT</name>
<dbReference type="Pfam" id="PF07610">
    <property type="entry name" value="DUF1573"/>
    <property type="match status" value="1"/>
</dbReference>
<organism evidence="2 3">
    <name type="scientific">Candidatus Jorgensenbacteria bacterium GW2011_GWA1_48_11</name>
    <dbReference type="NCBI Taxonomy" id="1618660"/>
    <lineage>
        <taxon>Bacteria</taxon>
        <taxon>Candidatus Joergenseniibacteriota</taxon>
    </lineage>
</organism>
<dbReference type="Gene3D" id="2.60.40.10">
    <property type="entry name" value="Immunoglobulins"/>
    <property type="match status" value="1"/>
</dbReference>
<keyword evidence="1" id="KW-1133">Transmembrane helix</keyword>
<dbReference type="Proteomes" id="UP000034956">
    <property type="component" value="Unassembled WGS sequence"/>
</dbReference>
<evidence type="ECO:0000256" key="1">
    <source>
        <dbReference type="SAM" id="Phobius"/>
    </source>
</evidence>
<accession>A0A0G1WN56</accession>
<dbReference type="InterPro" id="IPR013783">
    <property type="entry name" value="Ig-like_fold"/>
</dbReference>
<gene>
    <name evidence="2" type="ORF">UY23_C0001G0389</name>
</gene>
<sequence length="206" mass="22117">MIRPFLSEVILTTLPRNEFFVRRTLIWERAFLFVEKIKNMKKNKDIVIGILASLAIVAGLIAWSQSAETGETAALKNLGPSQLVANESSFDFGTISMARGKVSRVFKFRNDGSGPAVLSRVYTSCMCTEASLISAAGRLGPFGMLGMGFNPPIRETIPPGGEGEVEVVFDPAAHGPAGVGRINRVVSLEQASAAPLEFSFTANVIP</sequence>
<dbReference type="AlphaFoldDB" id="A0A0G1WN56"/>